<comment type="similarity">
    <text evidence="2 10">Belongs to the malate synthase family.</text>
</comment>
<dbReference type="NCBIfam" id="TIGR01344">
    <property type="entry name" value="malate_syn_A"/>
    <property type="match status" value="1"/>
</dbReference>
<keyword evidence="7" id="KW-0576">Peroxisome</keyword>
<name>C4R741_KOMPG</name>
<evidence type="ECO:0000259" key="11">
    <source>
        <dbReference type="Pfam" id="PF01274"/>
    </source>
</evidence>
<accession>C4R741</accession>
<dbReference type="SMR" id="C4R741"/>
<evidence type="ECO:0000256" key="2">
    <source>
        <dbReference type="ARBA" id="ARBA00006394"/>
    </source>
</evidence>
<dbReference type="PANTHER" id="PTHR42902">
    <property type="entry name" value="MALATE SYNTHASE"/>
    <property type="match status" value="1"/>
</dbReference>
<dbReference type="InterPro" id="IPR044856">
    <property type="entry name" value="Malate_synth_C_sf"/>
</dbReference>
<dbReference type="Proteomes" id="UP000000314">
    <property type="component" value="Chromosome 4"/>
</dbReference>
<evidence type="ECO:0000313" key="15">
    <source>
        <dbReference type="Proteomes" id="UP000000314"/>
    </source>
</evidence>
<gene>
    <name evidence="14" type="ordered locus">PAS_chr4_0191</name>
</gene>
<evidence type="ECO:0000256" key="3">
    <source>
        <dbReference type="ARBA" id="ARBA00012636"/>
    </source>
</evidence>
<dbReference type="InterPro" id="IPR006252">
    <property type="entry name" value="Malate_synthA"/>
</dbReference>
<evidence type="ECO:0000256" key="4">
    <source>
        <dbReference type="ARBA" id="ARBA00022435"/>
    </source>
</evidence>
<dbReference type="SUPFAM" id="SSF51645">
    <property type="entry name" value="Malate synthase G"/>
    <property type="match status" value="1"/>
</dbReference>
<dbReference type="InterPro" id="IPR019830">
    <property type="entry name" value="Malate_synthase_CS"/>
</dbReference>
<dbReference type="PROSITE" id="PS00510">
    <property type="entry name" value="MALATE_SYNTHASE"/>
    <property type="match status" value="1"/>
</dbReference>
<dbReference type="Pfam" id="PF20659">
    <property type="entry name" value="MS_C"/>
    <property type="match status" value="1"/>
</dbReference>
<dbReference type="OrthoDB" id="186072at2759"/>
<evidence type="ECO:0000256" key="6">
    <source>
        <dbReference type="ARBA" id="ARBA00022679"/>
    </source>
</evidence>
<dbReference type="InterPro" id="IPR001465">
    <property type="entry name" value="Malate_synthase_TIM"/>
</dbReference>
<dbReference type="Gene3D" id="3.20.20.360">
    <property type="entry name" value="Malate synthase, domain 3"/>
    <property type="match status" value="1"/>
</dbReference>
<evidence type="ECO:0000256" key="7">
    <source>
        <dbReference type="ARBA" id="ARBA00023140"/>
    </source>
</evidence>
<dbReference type="Pfam" id="PF20656">
    <property type="entry name" value="MS_N"/>
    <property type="match status" value="1"/>
</dbReference>
<dbReference type="InterPro" id="IPR048356">
    <property type="entry name" value="MS_N"/>
</dbReference>
<evidence type="ECO:0000256" key="8">
    <source>
        <dbReference type="ARBA" id="ARBA00047918"/>
    </source>
</evidence>
<comment type="pathway">
    <text evidence="10">Carbohydrate metabolism; glyoxylate cycle; (S)-malate from isocitrate: step 2/2.</text>
</comment>
<dbReference type="STRING" id="644223.C4R741"/>
<dbReference type="PANTHER" id="PTHR42902:SF1">
    <property type="entry name" value="MALATE SYNTHASE 1-RELATED"/>
    <property type="match status" value="1"/>
</dbReference>
<keyword evidence="6 10" id="KW-0808">Transferase</keyword>
<keyword evidence="4 10" id="KW-0329">Glyoxylate bypass</keyword>
<organism evidence="14 15">
    <name type="scientific">Komagataella phaffii (strain GS115 / ATCC 20864)</name>
    <name type="common">Yeast</name>
    <name type="synonym">Pichia pastoris</name>
    <dbReference type="NCBI Taxonomy" id="644223"/>
    <lineage>
        <taxon>Eukaryota</taxon>
        <taxon>Fungi</taxon>
        <taxon>Dikarya</taxon>
        <taxon>Ascomycota</taxon>
        <taxon>Saccharomycotina</taxon>
        <taxon>Pichiomycetes</taxon>
        <taxon>Pichiales</taxon>
        <taxon>Pichiaceae</taxon>
        <taxon>Komagataella</taxon>
    </lineage>
</organism>
<evidence type="ECO:0000256" key="9">
    <source>
        <dbReference type="PIRSR" id="PIRSR001363-1"/>
    </source>
</evidence>
<keyword evidence="15" id="KW-1185">Reference proteome</keyword>
<dbReference type="RefSeq" id="XP_002493595.1">
    <property type="nucleotide sequence ID" value="XM_002493550.1"/>
</dbReference>
<feature type="domain" description="Malate synthase N-terminal" evidence="12">
    <location>
        <begin position="51"/>
        <end position="103"/>
    </location>
</feature>
<dbReference type="Pfam" id="PF01274">
    <property type="entry name" value="MS_TIM-barrel"/>
    <property type="match status" value="1"/>
</dbReference>
<dbReference type="InParanoid" id="C4R741"/>
<dbReference type="InterPro" id="IPR011076">
    <property type="entry name" value="Malate_synth_sf"/>
</dbReference>
<evidence type="ECO:0000256" key="1">
    <source>
        <dbReference type="ARBA" id="ARBA00004275"/>
    </source>
</evidence>
<evidence type="ECO:0000259" key="12">
    <source>
        <dbReference type="Pfam" id="PF20656"/>
    </source>
</evidence>
<dbReference type="GO" id="GO:0006097">
    <property type="term" value="P:glyoxylate cycle"/>
    <property type="evidence" value="ECO:0007669"/>
    <property type="project" value="UniProtKB-UniPathway"/>
</dbReference>
<dbReference type="AlphaFoldDB" id="C4R741"/>
<dbReference type="FunCoup" id="C4R741">
    <property type="interactions" value="528"/>
</dbReference>
<dbReference type="GO" id="GO:0005782">
    <property type="term" value="C:peroxisomal matrix"/>
    <property type="evidence" value="ECO:0007669"/>
    <property type="project" value="TreeGrafter"/>
</dbReference>
<dbReference type="GeneID" id="8201098"/>
<dbReference type="EC" id="2.3.3.9" evidence="3 10"/>
<dbReference type="HOGENOM" id="CLU_018928_3_0_1"/>
<proteinExistence type="inferred from homology"/>
<comment type="catalytic activity">
    <reaction evidence="8 10">
        <text>glyoxylate + acetyl-CoA + H2O = (S)-malate + CoA + H(+)</text>
        <dbReference type="Rhea" id="RHEA:18181"/>
        <dbReference type="ChEBI" id="CHEBI:15377"/>
        <dbReference type="ChEBI" id="CHEBI:15378"/>
        <dbReference type="ChEBI" id="CHEBI:15589"/>
        <dbReference type="ChEBI" id="CHEBI:36655"/>
        <dbReference type="ChEBI" id="CHEBI:57287"/>
        <dbReference type="ChEBI" id="CHEBI:57288"/>
        <dbReference type="EC" id="2.3.3.9"/>
    </reaction>
</comment>
<dbReference type="KEGG" id="ppa:PAS_chr4_0191"/>
<protein>
    <recommendedName>
        <fullName evidence="3 10">Malate synthase</fullName>
        <ecNumber evidence="3 10">2.3.3.9</ecNumber>
    </recommendedName>
</protein>
<feature type="domain" description="Malate synthase TIM barrel" evidence="11">
    <location>
        <begin position="198"/>
        <end position="443"/>
    </location>
</feature>
<feature type="active site" description="Proton donor" evidence="9">
    <location>
        <position position="485"/>
    </location>
</feature>
<reference evidence="14 15" key="1">
    <citation type="journal article" date="2009" name="Nat. Biotechnol.">
        <title>Genome sequence of the recombinant protein production host Pichia pastoris.</title>
        <authorList>
            <person name="De Schutter K."/>
            <person name="Lin Y.C."/>
            <person name="Tiels P."/>
            <person name="Van Hecke A."/>
            <person name="Glinka S."/>
            <person name="Weber-Lehmann J."/>
            <person name="Rouze P."/>
            <person name="Van de Peer Y."/>
            <person name="Callewaert N."/>
        </authorList>
    </citation>
    <scope>NUCLEOTIDE SEQUENCE [LARGE SCALE GENOMIC DNA]</scope>
    <source>
        <strain evidence="15">GS115 / ATCC 20864</strain>
    </source>
</reference>
<feature type="domain" description="Malate synthase C-terminal" evidence="13">
    <location>
        <begin position="450"/>
        <end position="566"/>
    </location>
</feature>
<dbReference type="CDD" id="cd00727">
    <property type="entry name" value="malate_synt_A"/>
    <property type="match status" value="1"/>
</dbReference>
<evidence type="ECO:0000256" key="10">
    <source>
        <dbReference type="RuleBase" id="RU000555"/>
    </source>
</evidence>
<evidence type="ECO:0000259" key="13">
    <source>
        <dbReference type="Pfam" id="PF20659"/>
    </source>
</evidence>
<dbReference type="InterPro" id="IPR046363">
    <property type="entry name" value="MS_N_TIM-barrel_dom"/>
</dbReference>
<feature type="active site" description="Proton acceptor" evidence="9">
    <location>
        <position position="202"/>
    </location>
</feature>
<dbReference type="GO" id="GO:0004474">
    <property type="term" value="F:malate synthase activity"/>
    <property type="evidence" value="ECO:0007669"/>
    <property type="project" value="UniProtKB-EC"/>
</dbReference>
<dbReference type="GO" id="GO:0006099">
    <property type="term" value="P:tricarboxylic acid cycle"/>
    <property type="evidence" value="ECO:0007669"/>
    <property type="project" value="UniProtKB-KW"/>
</dbReference>
<dbReference type="eggNOG" id="KOG1261">
    <property type="taxonomic scope" value="Eukaryota"/>
</dbReference>
<dbReference type="PIRSF" id="PIRSF001363">
    <property type="entry name" value="Malate_synth"/>
    <property type="match status" value="1"/>
</dbReference>
<keyword evidence="5 10" id="KW-0816">Tricarboxylic acid cycle</keyword>
<dbReference type="EMBL" id="FN392322">
    <property type="protein sequence ID" value="CAY71416.1"/>
    <property type="molecule type" value="Genomic_DNA"/>
</dbReference>
<evidence type="ECO:0000256" key="5">
    <source>
        <dbReference type="ARBA" id="ARBA00022532"/>
    </source>
</evidence>
<dbReference type="UniPathway" id="UPA00703">
    <property type="reaction ID" value="UER00720"/>
</dbReference>
<evidence type="ECO:0000313" key="14">
    <source>
        <dbReference type="EMBL" id="CAY71416.1"/>
    </source>
</evidence>
<dbReference type="FunFam" id="1.20.1220.12:FF:000001">
    <property type="entry name" value="Malate synthase"/>
    <property type="match status" value="1"/>
</dbReference>
<dbReference type="FunFam" id="3.20.20.360:FF:000001">
    <property type="entry name" value="Malate synthase"/>
    <property type="match status" value="1"/>
</dbReference>
<dbReference type="Gene3D" id="1.20.1220.12">
    <property type="entry name" value="Malate synthase, domain III"/>
    <property type="match status" value="1"/>
</dbReference>
<dbReference type="OMA" id="DGSWIAH"/>
<comment type="subcellular location">
    <subcellularLocation>
        <location evidence="1">Peroxisome</location>
    </subcellularLocation>
</comment>
<dbReference type="InterPro" id="IPR048355">
    <property type="entry name" value="MS_C"/>
</dbReference>
<sequence>MTPQQTYINPQSPQIYRFITKMAAPRTYGSLEGVQLYGKVDSTPLYDSPITPADILTKDALKFVVLLHRTFNSTRKELLENRQKVQAKLDKGEKLTFLPETKYIRDDPNWKCKAPAPGLTDRRAEITGPPERKMVVNALNTDVYTYMTDFEDSCSPTWSNIIYGQVNLYDALRDQIDFTLPATGKSYKVKKEGRNPPTIIVRPRGWHMVESHVTVDGEPISASLFDFGLYFFHNARQLLDNGVGPYFYLPKMEHWLEAKLWNDVFNVAQDALAIPRGTISATVLIETLPISYQLNEVLYALRDHSAGLNCGRWDYMFSTIKRLRNDPKHILPDRGLVTMKVPFMTNYVKQLIKVCHQRGVHAMGGMAATIPIKNDAERNAKAMQAVHDDKLREVLAGHDGTWIAHPALAPIALEVFNKHMPTPNQLHKIPVYDREVTEEDLVDTNIDGFKITKDGILINIYIGLNYMEAWLQGSGCVSINHLMEDAATAEVSRLQLFSWVKHGVKLTDTGEKITKDLVVKLIDDEVAKLSPSRPNNKFDIAADCLKKEISGEVEVAEFLTDLLYPDVVTLESSPVDLDSLK</sequence>